<feature type="region of interest" description="Disordered" evidence="1">
    <location>
        <begin position="184"/>
        <end position="210"/>
    </location>
</feature>
<feature type="region of interest" description="Disordered" evidence="1">
    <location>
        <begin position="49"/>
        <end position="97"/>
    </location>
</feature>
<gene>
    <name evidence="2" type="ORF">Cgig2_017129</name>
</gene>
<dbReference type="AlphaFoldDB" id="A0A9Q1GIU6"/>
<feature type="compositionally biased region" description="Pro residues" evidence="1">
    <location>
        <begin position="84"/>
        <end position="97"/>
    </location>
</feature>
<name>A0A9Q1GIU6_9CARY</name>
<dbReference type="OrthoDB" id="10399434at2759"/>
<accession>A0A9Q1GIU6</accession>
<evidence type="ECO:0000313" key="3">
    <source>
        <dbReference type="Proteomes" id="UP001153076"/>
    </source>
</evidence>
<proteinExistence type="predicted"/>
<dbReference type="Proteomes" id="UP001153076">
    <property type="component" value="Unassembled WGS sequence"/>
</dbReference>
<evidence type="ECO:0000313" key="2">
    <source>
        <dbReference type="EMBL" id="KAJ8420823.1"/>
    </source>
</evidence>
<evidence type="ECO:0000256" key="1">
    <source>
        <dbReference type="SAM" id="MobiDB-lite"/>
    </source>
</evidence>
<sequence length="332" mass="35396">MQYPTQGYAPYGCPPQSSHPGPANCGYPPYYSWGYPTPYNPFPGSTIFNAGGNSNGSGTQTSGDVKVGNRKEKPGGVDIRRVGAPPPAAPENQVYPPPPQYHQSYAPPPPLAPSGHCHQHPPNYYFSAYHPPYYPWRFPVPYNAFPGGTIYNSGGNYNESGNGYPPMNHLNPEYNYSNSGGNVNGSGIQKNGDVKNPSGSTNTTTTNQGRFTPNLDYGFSLPLNPSLPFSPFSNFPLPNANFGSPRPFYPCALGNFPFNQPQGGNVFNSGSNTNGSIASGRQINGDVKVGNHTKKSKRFKIGKVGGNHGNQGGVQECGNTKVGDVGGKLKTK</sequence>
<keyword evidence="3" id="KW-1185">Reference proteome</keyword>
<feature type="compositionally biased region" description="Basic and acidic residues" evidence="1">
    <location>
        <begin position="67"/>
        <end position="81"/>
    </location>
</feature>
<organism evidence="2 3">
    <name type="scientific">Carnegiea gigantea</name>
    <dbReference type="NCBI Taxonomy" id="171969"/>
    <lineage>
        <taxon>Eukaryota</taxon>
        <taxon>Viridiplantae</taxon>
        <taxon>Streptophyta</taxon>
        <taxon>Embryophyta</taxon>
        <taxon>Tracheophyta</taxon>
        <taxon>Spermatophyta</taxon>
        <taxon>Magnoliopsida</taxon>
        <taxon>eudicotyledons</taxon>
        <taxon>Gunneridae</taxon>
        <taxon>Pentapetalae</taxon>
        <taxon>Caryophyllales</taxon>
        <taxon>Cactineae</taxon>
        <taxon>Cactaceae</taxon>
        <taxon>Cactoideae</taxon>
        <taxon>Echinocereeae</taxon>
        <taxon>Carnegiea</taxon>
    </lineage>
</organism>
<comment type="caution">
    <text evidence="2">The sequence shown here is derived from an EMBL/GenBank/DDBJ whole genome shotgun (WGS) entry which is preliminary data.</text>
</comment>
<dbReference type="EMBL" id="JAKOGI010003118">
    <property type="protein sequence ID" value="KAJ8420823.1"/>
    <property type="molecule type" value="Genomic_DNA"/>
</dbReference>
<protein>
    <submittedName>
        <fullName evidence="2">Uncharacterized protein</fullName>
    </submittedName>
</protein>
<reference evidence="2" key="1">
    <citation type="submission" date="2022-04" db="EMBL/GenBank/DDBJ databases">
        <title>Carnegiea gigantea Genome sequencing and assembly v2.</title>
        <authorList>
            <person name="Copetti D."/>
            <person name="Sanderson M.J."/>
            <person name="Burquez A."/>
            <person name="Wojciechowski M.F."/>
        </authorList>
    </citation>
    <scope>NUCLEOTIDE SEQUENCE</scope>
    <source>
        <strain evidence="2">SGP5-SGP5p</strain>
        <tissue evidence="2">Aerial part</tissue>
    </source>
</reference>